<dbReference type="EMBL" id="VLTN01000073">
    <property type="protein sequence ID" value="KAA0147035.1"/>
    <property type="molecule type" value="Genomic_DNA"/>
</dbReference>
<evidence type="ECO:0000313" key="14">
    <source>
        <dbReference type="EMBL" id="KAA0167376.1"/>
    </source>
</evidence>
<dbReference type="Pfam" id="PF12597">
    <property type="entry name" value="Cox20"/>
    <property type="match status" value="1"/>
</dbReference>
<evidence type="ECO:0000256" key="1">
    <source>
        <dbReference type="ARBA" id="ARBA00004273"/>
    </source>
</evidence>
<dbReference type="GO" id="GO:0005743">
    <property type="term" value="C:mitochondrial inner membrane"/>
    <property type="evidence" value="ECO:0007669"/>
    <property type="project" value="UniProtKB-SubCell"/>
</dbReference>
<evidence type="ECO:0000313" key="13">
    <source>
        <dbReference type="EMBL" id="KAA0155096.1"/>
    </source>
</evidence>
<comment type="similarity">
    <text evidence="2">Belongs to the COX20 family.</text>
</comment>
<feature type="compositionally biased region" description="Basic and acidic residues" evidence="9">
    <location>
        <begin position="1"/>
        <end position="12"/>
    </location>
</feature>
<dbReference type="EMBL" id="VLTL01000226">
    <property type="protein sequence ID" value="KAA0150786.1"/>
    <property type="molecule type" value="Genomic_DNA"/>
</dbReference>
<evidence type="ECO:0000256" key="2">
    <source>
        <dbReference type="ARBA" id="ARBA00009575"/>
    </source>
</evidence>
<dbReference type="EMBL" id="HBET01011294">
    <property type="protein sequence ID" value="CAD8563413.1"/>
    <property type="molecule type" value="Transcribed_RNA"/>
</dbReference>
<evidence type="ECO:0000313" key="17">
    <source>
        <dbReference type="Proteomes" id="UP000324907"/>
    </source>
</evidence>
<dbReference type="Proteomes" id="UP000325113">
    <property type="component" value="Unassembled WGS sequence"/>
</dbReference>
<feature type="region of interest" description="Disordered" evidence="9">
    <location>
        <begin position="137"/>
        <end position="159"/>
    </location>
</feature>
<evidence type="ECO:0000256" key="6">
    <source>
        <dbReference type="ARBA" id="ARBA00022989"/>
    </source>
</evidence>
<keyword evidence="6" id="KW-1133">Transmembrane helix</keyword>
<evidence type="ECO:0000313" key="15">
    <source>
        <dbReference type="Proteomes" id="UP000322899"/>
    </source>
</evidence>
<comment type="subcellular location">
    <subcellularLocation>
        <location evidence="1">Mitochondrion inner membrane</location>
    </subcellularLocation>
</comment>
<feature type="region of interest" description="Disordered" evidence="9">
    <location>
        <begin position="1"/>
        <end position="37"/>
    </location>
</feature>
<evidence type="ECO:0000256" key="7">
    <source>
        <dbReference type="ARBA" id="ARBA00023128"/>
    </source>
</evidence>
<dbReference type="PANTHER" id="PTHR31586">
    <property type="entry name" value="CYTOCHROME C OXIDASE PROTEIN 20"/>
    <property type="match status" value="1"/>
</dbReference>
<evidence type="ECO:0000256" key="9">
    <source>
        <dbReference type="SAM" id="MobiDB-lite"/>
    </source>
</evidence>
<keyword evidence="4" id="KW-0812">Transmembrane</keyword>
<evidence type="ECO:0000313" key="10">
    <source>
        <dbReference type="EMBL" id="CAD8563413.1"/>
    </source>
</evidence>
<dbReference type="InterPro" id="IPR022533">
    <property type="entry name" value="Cox20"/>
</dbReference>
<evidence type="ECO:0000256" key="8">
    <source>
        <dbReference type="ARBA" id="ARBA00023136"/>
    </source>
</evidence>
<protein>
    <recommendedName>
        <fullName evidence="3">Cytochrome c oxidase assembly protein COX20, mitochondrial</fullName>
    </recommendedName>
</protein>
<keyword evidence="5" id="KW-0999">Mitochondrion inner membrane</keyword>
<dbReference type="EMBL" id="VLTO01000081">
    <property type="protein sequence ID" value="KAA0167376.1"/>
    <property type="molecule type" value="Genomic_DNA"/>
</dbReference>
<sequence length="159" mass="17473">MGDAGKDEREPEQSGYTMTPTLEEATSPAKANGGDQVPVGKLIQAGLRGTRDDYEYSLHTFYKSPCFRQALLWGIGLGAAIALHRYKESRNIVRAADSFMVSWAGVSLGGWLFCRQGELKQLSAVQDWQRERLTGVDISSVSDGSPKPLPAEPVDDQRR</sequence>
<dbReference type="PANTHER" id="PTHR31586:SF1">
    <property type="entry name" value="CYTOCHROME C OXIDASE ASSEMBLY PROTEIN COX20, MITOCHONDRIAL"/>
    <property type="match status" value="1"/>
</dbReference>
<evidence type="ECO:0000256" key="5">
    <source>
        <dbReference type="ARBA" id="ARBA00022792"/>
    </source>
</evidence>
<evidence type="ECO:0000313" key="12">
    <source>
        <dbReference type="EMBL" id="KAA0150786.1"/>
    </source>
</evidence>
<evidence type="ECO:0000313" key="11">
    <source>
        <dbReference type="EMBL" id="KAA0147035.1"/>
    </source>
</evidence>
<proteinExistence type="inferred from homology"/>
<keyword evidence="7" id="KW-0496">Mitochondrion</keyword>
<dbReference type="EMBL" id="VLTM01000089">
    <property type="protein sequence ID" value="KAA0155096.1"/>
    <property type="molecule type" value="Genomic_DNA"/>
</dbReference>
<keyword evidence="16" id="KW-1185">Reference proteome</keyword>
<reference evidence="15 16" key="1">
    <citation type="submission" date="2019-07" db="EMBL/GenBank/DDBJ databases">
        <title>Genomes of Cafeteria roenbergensis.</title>
        <authorList>
            <person name="Fischer M.G."/>
            <person name="Hackl T."/>
            <person name="Roman M."/>
        </authorList>
    </citation>
    <scope>NUCLEOTIDE SEQUENCE [LARGE SCALE GENOMIC DNA]</scope>
    <source>
        <strain evidence="11 16">BVI</strain>
        <strain evidence="13 18">Cflag</strain>
        <strain evidence="14 15">E4-10P</strain>
        <strain evidence="12 17">RCC970-E3</strain>
    </source>
</reference>
<organism evidence="12 17">
    <name type="scientific">Cafeteria roenbergensis</name>
    <name type="common">Marine flagellate</name>
    <dbReference type="NCBI Taxonomy" id="33653"/>
    <lineage>
        <taxon>Eukaryota</taxon>
        <taxon>Sar</taxon>
        <taxon>Stramenopiles</taxon>
        <taxon>Bigyra</taxon>
        <taxon>Opalozoa</taxon>
        <taxon>Bicosoecida</taxon>
        <taxon>Cafeteriaceae</taxon>
        <taxon>Cafeteria</taxon>
    </lineage>
</organism>
<dbReference type="OrthoDB" id="14603at2759"/>
<dbReference type="AlphaFoldDB" id="A0A5A8CCM5"/>
<evidence type="ECO:0000313" key="18">
    <source>
        <dbReference type="Proteomes" id="UP000325113"/>
    </source>
</evidence>
<dbReference type="Proteomes" id="UP000322899">
    <property type="component" value="Unassembled WGS sequence"/>
</dbReference>
<dbReference type="Proteomes" id="UP000323011">
    <property type="component" value="Unassembled WGS sequence"/>
</dbReference>
<accession>A0A5A8CCM5</accession>
<reference evidence="10" key="2">
    <citation type="submission" date="2021-01" db="EMBL/GenBank/DDBJ databases">
        <authorList>
            <person name="Corre E."/>
            <person name="Pelletier E."/>
            <person name="Niang G."/>
            <person name="Scheremetjew M."/>
            <person name="Finn R."/>
            <person name="Kale V."/>
            <person name="Holt S."/>
            <person name="Cochrane G."/>
            <person name="Meng A."/>
            <person name="Brown T."/>
            <person name="Cohen L."/>
        </authorList>
    </citation>
    <scope>NUCLEOTIDE SEQUENCE</scope>
    <source>
        <strain evidence="10">E4-10</strain>
    </source>
</reference>
<name>A0A5A8CCM5_CAFRO</name>
<dbReference type="GO" id="GO:0033617">
    <property type="term" value="P:mitochondrial respiratory chain complex IV assembly"/>
    <property type="evidence" value="ECO:0007669"/>
    <property type="project" value="InterPro"/>
</dbReference>
<gene>
    <name evidence="10" type="ORF">CROE0942_LOCUS7790</name>
    <name evidence="14" type="ORF">FNF27_07336</name>
    <name evidence="12" type="ORF">FNF28_07215</name>
    <name evidence="11" type="ORF">FNF29_07662</name>
    <name evidence="13" type="ORF">FNF31_06164</name>
</gene>
<evidence type="ECO:0000256" key="3">
    <source>
        <dbReference type="ARBA" id="ARBA00017689"/>
    </source>
</evidence>
<evidence type="ECO:0000313" key="16">
    <source>
        <dbReference type="Proteomes" id="UP000323011"/>
    </source>
</evidence>
<dbReference type="Proteomes" id="UP000324907">
    <property type="component" value="Unassembled WGS sequence"/>
</dbReference>
<keyword evidence="8" id="KW-0472">Membrane</keyword>
<evidence type="ECO:0000256" key="4">
    <source>
        <dbReference type="ARBA" id="ARBA00022692"/>
    </source>
</evidence>